<dbReference type="OrthoDB" id="4981041at2"/>
<comment type="caution">
    <text evidence="2">The sequence shown here is derived from an EMBL/GenBank/DDBJ whole genome shotgun (WGS) entry which is preliminary data.</text>
</comment>
<gene>
    <name evidence="2" type="ORF">B7R25_09335</name>
</gene>
<sequence>MKRKKLPLWRWDPFLAGLVLGLSVVAALFQRLDIDVVSPIVLTVLLIAAIAAALALVLPLFVPALRRDGEGTLTLNDRITLVPLPTTETFPVVDGHRHQTSVDAALARGGSEVTAVLVPGATAWMGRDLRVAVDAVVGTHVYRLGYLPREIDQQTAAALQPLASQGLYRTVPASILNQKRPYRVLVALGPSLSELPPAS</sequence>
<evidence type="ECO:0000313" key="2">
    <source>
        <dbReference type="EMBL" id="RFA26935.1"/>
    </source>
</evidence>
<keyword evidence="1" id="KW-0472">Membrane</keyword>
<name>A0A3E0W9U6_9MICO</name>
<proteinExistence type="predicted"/>
<dbReference type="AlphaFoldDB" id="A0A3E0W9U6"/>
<keyword evidence="1" id="KW-0812">Transmembrane</keyword>
<protein>
    <submittedName>
        <fullName evidence="2">Uncharacterized protein</fullName>
    </submittedName>
</protein>
<accession>A0A3E0W9U6</accession>
<evidence type="ECO:0000256" key="1">
    <source>
        <dbReference type="SAM" id="Phobius"/>
    </source>
</evidence>
<keyword evidence="1" id="KW-1133">Transmembrane helix</keyword>
<feature type="transmembrane region" description="Helical" evidence="1">
    <location>
        <begin position="36"/>
        <end position="62"/>
    </location>
</feature>
<reference evidence="2 3" key="1">
    <citation type="submission" date="2017-04" db="EMBL/GenBank/DDBJ databases">
        <title>Comparative genome analysis of Subtercola boreus.</title>
        <authorList>
            <person name="Cho Y.-J."/>
            <person name="Cho A."/>
            <person name="Kim O.-S."/>
            <person name="Lee J.-I."/>
        </authorList>
    </citation>
    <scope>NUCLEOTIDE SEQUENCE [LARGE SCALE GENOMIC DNA]</scope>
    <source>
        <strain evidence="2 3">P28004</strain>
    </source>
</reference>
<organism evidence="2 3">
    <name type="scientific">Subtercola boreus</name>
    <dbReference type="NCBI Taxonomy" id="120213"/>
    <lineage>
        <taxon>Bacteria</taxon>
        <taxon>Bacillati</taxon>
        <taxon>Actinomycetota</taxon>
        <taxon>Actinomycetes</taxon>
        <taxon>Micrococcales</taxon>
        <taxon>Microbacteriaceae</taxon>
        <taxon>Subtercola</taxon>
    </lineage>
</organism>
<dbReference type="Proteomes" id="UP000257080">
    <property type="component" value="Unassembled WGS sequence"/>
</dbReference>
<dbReference type="EMBL" id="NBXE01000022">
    <property type="protein sequence ID" value="RFA26935.1"/>
    <property type="molecule type" value="Genomic_DNA"/>
</dbReference>
<evidence type="ECO:0000313" key="3">
    <source>
        <dbReference type="Proteomes" id="UP000257080"/>
    </source>
</evidence>
<dbReference type="RefSeq" id="WP_116418695.1">
    <property type="nucleotide sequence ID" value="NZ_NBXC01000017.1"/>
</dbReference>